<evidence type="ECO:0000313" key="1">
    <source>
        <dbReference type="EMBL" id="QGZ67060.1"/>
    </source>
</evidence>
<gene>
    <name evidence="1" type="ORF">FAZ98_35110</name>
</gene>
<name>A0A7Z2GSR2_9BURK</name>
<dbReference type="Proteomes" id="UP000433577">
    <property type="component" value="Plasmid p1"/>
</dbReference>
<organism evidence="1 2">
    <name type="scientific">Paraburkholderia acidisoli</name>
    <dbReference type="NCBI Taxonomy" id="2571748"/>
    <lineage>
        <taxon>Bacteria</taxon>
        <taxon>Pseudomonadati</taxon>
        <taxon>Pseudomonadota</taxon>
        <taxon>Betaproteobacteria</taxon>
        <taxon>Burkholderiales</taxon>
        <taxon>Burkholderiaceae</taxon>
        <taxon>Paraburkholderia</taxon>
    </lineage>
</organism>
<keyword evidence="2" id="KW-1185">Reference proteome</keyword>
<dbReference type="AlphaFoldDB" id="A0A7Z2GSR2"/>
<protein>
    <submittedName>
        <fullName evidence="1">Uncharacterized protein</fullName>
    </submittedName>
</protein>
<proteinExistence type="predicted"/>
<keyword evidence="1" id="KW-0614">Plasmid</keyword>
<accession>A0A7Z2GSR2</accession>
<evidence type="ECO:0000313" key="2">
    <source>
        <dbReference type="Proteomes" id="UP000433577"/>
    </source>
</evidence>
<sequence length="209" mass="23289">MDDDRQTDLTKAFEALAGEMQARAGKTIPDALQAHLHAFFMAGAEVALTRIFNRDPANGWRIEDIVAANATGFLMLTDLQTMHAKAEANELILRSKGKPEGSLLKALHSEAWNHLLDVSRRIGFYVGNLNAYRRVTTFLRESGTVTDGEPMRIAYERFKDDVPRNAQHAERECLHYVDCLVGLGLLDVTQREAASQQLFKTLDDAFGAV</sequence>
<dbReference type="RefSeq" id="WP_158959005.1">
    <property type="nucleotide sequence ID" value="NZ_CP046917.1"/>
</dbReference>
<dbReference type="EMBL" id="CP046917">
    <property type="protein sequence ID" value="QGZ67060.1"/>
    <property type="molecule type" value="Genomic_DNA"/>
</dbReference>
<dbReference type="KEGG" id="pacs:FAZ98_35110"/>
<reference evidence="1 2" key="1">
    <citation type="submission" date="2019-12" db="EMBL/GenBank/DDBJ databases">
        <title>Paraburkholderia acidiphila 7Q-K02 sp. nov and Paraburkholderia acidisoli DHF22 sp. nov., two strains isolated from forest soil.</title>
        <authorList>
            <person name="Gao Z."/>
            <person name="Qiu L."/>
        </authorList>
    </citation>
    <scope>NUCLEOTIDE SEQUENCE [LARGE SCALE GENOMIC DNA]</scope>
    <source>
        <strain evidence="1 2">DHF22</strain>
        <plasmid evidence="1 2">p1</plasmid>
    </source>
</reference>
<geneLocation type="plasmid" evidence="1 2">
    <name>p1</name>
</geneLocation>